<keyword evidence="2" id="KW-0813">Transport</keyword>
<dbReference type="Proteomes" id="UP000559027">
    <property type="component" value="Unassembled WGS sequence"/>
</dbReference>
<evidence type="ECO:0000313" key="4">
    <source>
        <dbReference type="EMBL" id="KAF5357789.1"/>
    </source>
</evidence>
<dbReference type="GO" id="GO:0005634">
    <property type="term" value="C:nucleus"/>
    <property type="evidence" value="ECO:0007669"/>
    <property type="project" value="TreeGrafter"/>
</dbReference>
<dbReference type="Pfam" id="PF04603">
    <property type="entry name" value="Mog1"/>
    <property type="match status" value="1"/>
</dbReference>
<protein>
    <recommendedName>
        <fullName evidence="6">Ran guanine nucleotide release factor</fullName>
    </recommendedName>
</protein>
<evidence type="ECO:0008006" key="6">
    <source>
        <dbReference type="Google" id="ProtNLM"/>
    </source>
</evidence>
<organism evidence="4 5">
    <name type="scientific">Leucocoprinus leucothites</name>
    <dbReference type="NCBI Taxonomy" id="201217"/>
    <lineage>
        <taxon>Eukaryota</taxon>
        <taxon>Fungi</taxon>
        <taxon>Dikarya</taxon>
        <taxon>Basidiomycota</taxon>
        <taxon>Agaricomycotina</taxon>
        <taxon>Agaricomycetes</taxon>
        <taxon>Agaricomycetidae</taxon>
        <taxon>Agaricales</taxon>
        <taxon>Agaricineae</taxon>
        <taxon>Agaricaceae</taxon>
        <taxon>Leucocoprinus</taxon>
    </lineage>
</organism>
<dbReference type="SUPFAM" id="SSF55724">
    <property type="entry name" value="Mog1p/PsbP-like"/>
    <property type="match status" value="1"/>
</dbReference>
<proteinExistence type="inferred from homology"/>
<dbReference type="InterPro" id="IPR016123">
    <property type="entry name" value="Mog1/PsbP_a/b/a-sand"/>
</dbReference>
<sequence length="180" mass="20050">MSTSYVIRDLFGGAITAKMPQGLVDASNLRQVPDNQEVFMYDRNNVSIIVEVLQAVNESEESKAIGFHFESLAQDNSAEKAEVQQVDVIPNERGDTTPPAIILQGTQLVHKFNRKERDTVKVLMALYRVQDKSIDLVVTFNIPLVTEEGGAVTEADALQVTHDFHEFVRSLKIVNFGLFA</sequence>
<evidence type="ECO:0000313" key="5">
    <source>
        <dbReference type="Proteomes" id="UP000559027"/>
    </source>
</evidence>
<dbReference type="GO" id="GO:0006606">
    <property type="term" value="P:protein import into nucleus"/>
    <property type="evidence" value="ECO:0007669"/>
    <property type="project" value="TreeGrafter"/>
</dbReference>
<dbReference type="GO" id="GO:0005085">
    <property type="term" value="F:guanyl-nucleotide exchange factor activity"/>
    <property type="evidence" value="ECO:0007669"/>
    <property type="project" value="TreeGrafter"/>
</dbReference>
<reference evidence="4 5" key="1">
    <citation type="journal article" date="2020" name="ISME J.">
        <title>Uncovering the hidden diversity of litter-decomposition mechanisms in mushroom-forming fungi.</title>
        <authorList>
            <person name="Floudas D."/>
            <person name="Bentzer J."/>
            <person name="Ahren D."/>
            <person name="Johansson T."/>
            <person name="Persson P."/>
            <person name="Tunlid A."/>
        </authorList>
    </citation>
    <scope>NUCLEOTIDE SEQUENCE [LARGE SCALE GENOMIC DNA]</scope>
    <source>
        <strain evidence="4 5">CBS 146.42</strain>
    </source>
</reference>
<keyword evidence="3" id="KW-0653">Protein transport</keyword>
<evidence type="ECO:0000256" key="3">
    <source>
        <dbReference type="ARBA" id="ARBA00022927"/>
    </source>
</evidence>
<comment type="similarity">
    <text evidence="1">Belongs to the MOG1 family.</text>
</comment>
<gene>
    <name evidence="4" type="ORF">D9756_001841</name>
</gene>
<dbReference type="OrthoDB" id="10255285at2759"/>
<keyword evidence="5" id="KW-1185">Reference proteome</keyword>
<evidence type="ECO:0000256" key="1">
    <source>
        <dbReference type="ARBA" id="ARBA00010307"/>
    </source>
</evidence>
<evidence type="ECO:0000256" key="2">
    <source>
        <dbReference type="ARBA" id="ARBA00022448"/>
    </source>
</evidence>
<comment type="caution">
    <text evidence="4">The sequence shown here is derived from an EMBL/GenBank/DDBJ whole genome shotgun (WGS) entry which is preliminary data.</text>
</comment>
<accession>A0A8H5LHY3</accession>
<name>A0A8H5LHY3_9AGAR</name>
<dbReference type="InterPro" id="IPR007681">
    <property type="entry name" value="Mog1"/>
</dbReference>
<dbReference type="PANTHER" id="PTHR15837">
    <property type="entry name" value="RAN GUANINE NUCLEOTIDE RELEASE FACTOR"/>
    <property type="match status" value="1"/>
</dbReference>
<dbReference type="GO" id="GO:0031267">
    <property type="term" value="F:small GTPase binding"/>
    <property type="evidence" value="ECO:0007669"/>
    <property type="project" value="TreeGrafter"/>
</dbReference>
<dbReference type="AlphaFoldDB" id="A0A8H5LHY3"/>
<dbReference type="PANTHER" id="PTHR15837:SF0">
    <property type="entry name" value="RAN GUANINE NUCLEOTIDE RELEASE FACTOR"/>
    <property type="match status" value="1"/>
</dbReference>
<dbReference type="Gene3D" id="3.40.1000.10">
    <property type="entry name" value="Mog1/PsbP, alpha/beta/alpha sandwich"/>
    <property type="match status" value="1"/>
</dbReference>
<dbReference type="EMBL" id="JAACJO010000005">
    <property type="protein sequence ID" value="KAF5357789.1"/>
    <property type="molecule type" value="Genomic_DNA"/>
</dbReference>